<evidence type="ECO:0000256" key="2">
    <source>
        <dbReference type="SAM" id="MobiDB-lite"/>
    </source>
</evidence>
<evidence type="ECO:0000313" key="4">
    <source>
        <dbReference type="Proteomes" id="UP000037460"/>
    </source>
</evidence>
<feature type="region of interest" description="Disordered" evidence="2">
    <location>
        <begin position="417"/>
        <end position="443"/>
    </location>
</feature>
<keyword evidence="4" id="KW-1185">Reference proteome</keyword>
<feature type="coiled-coil region" evidence="1">
    <location>
        <begin position="641"/>
        <end position="689"/>
    </location>
</feature>
<dbReference type="EMBL" id="JWZX01002605">
    <property type="protein sequence ID" value="KOO28201.1"/>
    <property type="molecule type" value="Genomic_DNA"/>
</dbReference>
<evidence type="ECO:0000256" key="1">
    <source>
        <dbReference type="SAM" id="Coils"/>
    </source>
</evidence>
<feature type="region of interest" description="Disordered" evidence="2">
    <location>
        <begin position="725"/>
        <end position="767"/>
    </location>
</feature>
<sequence>MELESDFGSSGREAAYRETVQRLQLELSAALESLRFVESSRQLETSQALQAIAHAEREAAIAAREAYVPQIASAREEAQAQAQAQASMAIEVAREALAEAVGAAQAEAKARQAEAAAAAEQFKELTNELLRWRGAAEALEAALAEQRALNAELAASSDERVGRVQRAVEQQASLIGSLRAAFAKQLEEAVGAERQQATAQAEQALRNALTTAKREAIWKEVEERWVRRDVHKLEMEAEAARQAARAAANEHADSLQNLSREMAARADAAEKEAAAAKREANRAQREAEKEAAAAGTAAAEVLRLSEQSRESDKELYRLQAALERAEAQLDACKADEGRARAAAEAERDRYKEELARAVALAEEANTRLGKVQGECDKAARRATLAEAAAAQAVKASKELEQRTKDQAMAVIKELKASGEQASKLTESEQSKRRSEAENAFSKAREAEAARAALADELNGAKAKLAEATAELAAEREKWEAKFNTLALVATRAQLEKMEVAGNEIVESAQQTELALEHERANVAQLTEALHALRAAHEEALQLPAAIEDTFQERLHALMATHEEQRKQWMHQRRQTVEEYDVRTRHLTGTERLRRAKVKSASGRLATSTSLLKDDVVRLRGTVASELRTMAKSFTSDLAELAARATSSVDRANADAAKYQRQRDEARHQLEMWQARAAAAEAEAKAMVSEVGKASARARTAEARAAAMETVAVDVATLQRDVQREARAGVSPAAFPTYSTAPNTPSSASRLSAAQQSEVLQSSDRVPD</sequence>
<organism evidence="3 4">
    <name type="scientific">Chrysochromulina tobinii</name>
    <dbReference type="NCBI Taxonomy" id="1460289"/>
    <lineage>
        <taxon>Eukaryota</taxon>
        <taxon>Haptista</taxon>
        <taxon>Haptophyta</taxon>
        <taxon>Prymnesiophyceae</taxon>
        <taxon>Prymnesiales</taxon>
        <taxon>Chrysochromulinaceae</taxon>
        <taxon>Chrysochromulina</taxon>
    </lineage>
</organism>
<dbReference type="Proteomes" id="UP000037460">
    <property type="component" value="Unassembled WGS sequence"/>
</dbReference>
<keyword evidence="1" id="KW-0175">Coiled coil</keyword>
<comment type="caution">
    <text evidence="3">The sequence shown here is derived from an EMBL/GenBank/DDBJ whole genome shotgun (WGS) entry which is preliminary data.</text>
</comment>
<evidence type="ECO:0000313" key="3">
    <source>
        <dbReference type="EMBL" id="KOO28201.1"/>
    </source>
</evidence>
<feature type="coiled-coil region" evidence="1">
    <location>
        <begin position="508"/>
        <end position="542"/>
    </location>
</feature>
<reference evidence="4" key="1">
    <citation type="journal article" date="2015" name="PLoS Genet.">
        <title>Genome Sequence and Transcriptome Analyses of Chrysochromulina tobin: Metabolic Tools for Enhanced Algal Fitness in the Prominent Order Prymnesiales (Haptophyceae).</title>
        <authorList>
            <person name="Hovde B.T."/>
            <person name="Deodato C.R."/>
            <person name="Hunsperger H.M."/>
            <person name="Ryken S.A."/>
            <person name="Yost W."/>
            <person name="Jha R.K."/>
            <person name="Patterson J."/>
            <person name="Monnat R.J. Jr."/>
            <person name="Barlow S.B."/>
            <person name="Starkenburg S.R."/>
            <person name="Cattolico R.A."/>
        </authorList>
    </citation>
    <scope>NUCLEOTIDE SEQUENCE</scope>
    <source>
        <strain evidence="4">CCMP291</strain>
    </source>
</reference>
<dbReference type="AlphaFoldDB" id="A0A0M0JNN6"/>
<feature type="compositionally biased region" description="Basic and acidic residues" evidence="2">
    <location>
        <begin position="262"/>
        <end position="291"/>
    </location>
</feature>
<feature type="compositionally biased region" description="Polar residues" evidence="2">
    <location>
        <begin position="757"/>
        <end position="767"/>
    </location>
</feature>
<feature type="compositionally biased region" description="Basic and acidic residues" evidence="2">
    <location>
        <begin position="425"/>
        <end position="443"/>
    </location>
</feature>
<gene>
    <name evidence="3" type="ORF">Ctob_000821</name>
</gene>
<feature type="region of interest" description="Disordered" evidence="2">
    <location>
        <begin position="262"/>
        <end position="292"/>
    </location>
</feature>
<name>A0A0M0JNN6_9EUKA</name>
<feature type="compositionally biased region" description="Low complexity" evidence="2">
    <location>
        <begin position="745"/>
        <end position="756"/>
    </location>
</feature>
<proteinExistence type="predicted"/>
<accession>A0A0M0JNN6</accession>
<protein>
    <submittedName>
        <fullName evidence="3">Uncharacterized protein</fullName>
    </submittedName>
</protein>
<feature type="coiled-coil region" evidence="1">
    <location>
        <begin position="103"/>
        <end position="159"/>
    </location>
</feature>